<dbReference type="InterPro" id="IPR008266">
    <property type="entry name" value="Tyr_kinase_AS"/>
</dbReference>
<dbReference type="Pfam" id="PF07714">
    <property type="entry name" value="PK_Tyr_Ser-Thr"/>
    <property type="match status" value="1"/>
</dbReference>
<dbReference type="SUPFAM" id="SSF110069">
    <property type="entry name" value="ApaG-like"/>
    <property type="match status" value="1"/>
</dbReference>
<dbReference type="GO" id="GO:0043235">
    <property type="term" value="C:receptor complex"/>
    <property type="evidence" value="ECO:0007669"/>
    <property type="project" value="TreeGrafter"/>
</dbReference>
<evidence type="ECO:0000259" key="4">
    <source>
        <dbReference type="PROSITE" id="PS51087"/>
    </source>
</evidence>
<keyword evidence="2" id="KW-0067">ATP-binding</keyword>
<evidence type="ECO:0000256" key="2">
    <source>
        <dbReference type="ARBA" id="ARBA00022840"/>
    </source>
</evidence>
<dbReference type="InterPro" id="IPR011009">
    <property type="entry name" value="Kinase-like_dom_sf"/>
</dbReference>
<dbReference type="SUPFAM" id="SSF56112">
    <property type="entry name" value="Protein kinase-like (PK-like)"/>
    <property type="match status" value="1"/>
</dbReference>
<dbReference type="PROSITE" id="PS50011">
    <property type="entry name" value="PROTEIN_KINASE_DOM"/>
    <property type="match status" value="1"/>
</dbReference>
<keyword evidence="1" id="KW-0547">Nucleotide-binding</keyword>
<dbReference type="Proteomes" id="UP000886611">
    <property type="component" value="Unassembled WGS sequence"/>
</dbReference>
<dbReference type="Gene3D" id="1.10.510.10">
    <property type="entry name" value="Transferase(Phosphotransferase) domain 1"/>
    <property type="match status" value="1"/>
</dbReference>
<dbReference type="GO" id="GO:0019838">
    <property type="term" value="F:growth factor binding"/>
    <property type="evidence" value="ECO:0007669"/>
    <property type="project" value="TreeGrafter"/>
</dbReference>
<dbReference type="PANTHER" id="PTHR24416:SF552">
    <property type="entry name" value="RECEPTOR PROTEIN-TYROSINE KINASE"/>
    <property type="match status" value="1"/>
</dbReference>
<dbReference type="GO" id="GO:0045766">
    <property type="term" value="P:positive regulation of angiogenesis"/>
    <property type="evidence" value="ECO:0007669"/>
    <property type="project" value="TreeGrafter"/>
</dbReference>
<accession>A0A8X7X0W0</accession>
<dbReference type="GO" id="GO:0005021">
    <property type="term" value="F:vascular endothelial growth factor receptor activity"/>
    <property type="evidence" value="ECO:0007669"/>
    <property type="project" value="TreeGrafter"/>
</dbReference>
<feature type="domain" description="ApaG" evidence="4">
    <location>
        <begin position="70"/>
        <end position="191"/>
    </location>
</feature>
<feature type="non-terminal residue" evidence="5">
    <location>
        <position position="556"/>
    </location>
</feature>
<dbReference type="AlphaFoldDB" id="A0A8X7X0W0"/>
<dbReference type="GO" id="GO:0030335">
    <property type="term" value="P:positive regulation of cell migration"/>
    <property type="evidence" value="ECO:0007669"/>
    <property type="project" value="TreeGrafter"/>
</dbReference>
<dbReference type="InterPro" id="IPR001245">
    <property type="entry name" value="Ser-Thr/Tyr_kinase_cat_dom"/>
</dbReference>
<dbReference type="Gene3D" id="2.60.40.1470">
    <property type="entry name" value="ApaG domain"/>
    <property type="match status" value="1"/>
</dbReference>
<dbReference type="Pfam" id="PF04379">
    <property type="entry name" value="DUF525"/>
    <property type="match status" value="1"/>
</dbReference>
<gene>
    <name evidence="5" type="primary">Poldip2</name>
    <name evidence="5" type="ORF">GTO96_0019660</name>
</gene>
<evidence type="ECO:0000313" key="6">
    <source>
        <dbReference type="Proteomes" id="UP000886611"/>
    </source>
</evidence>
<dbReference type="PROSITE" id="PS00109">
    <property type="entry name" value="PROTEIN_KINASE_TYR"/>
    <property type="match status" value="1"/>
</dbReference>
<dbReference type="InterPro" id="IPR050122">
    <property type="entry name" value="RTK"/>
</dbReference>
<dbReference type="GO" id="GO:0016477">
    <property type="term" value="P:cell migration"/>
    <property type="evidence" value="ECO:0007669"/>
    <property type="project" value="TreeGrafter"/>
</dbReference>
<dbReference type="InterPro" id="IPR036767">
    <property type="entry name" value="ApaG_sf"/>
</dbReference>
<dbReference type="PANTHER" id="PTHR24416">
    <property type="entry name" value="TYROSINE-PROTEIN KINASE RECEPTOR"/>
    <property type="match status" value="1"/>
</dbReference>
<dbReference type="GO" id="GO:0005524">
    <property type="term" value="F:ATP binding"/>
    <property type="evidence" value="ECO:0007669"/>
    <property type="project" value="UniProtKB-KW"/>
</dbReference>
<dbReference type="GO" id="GO:0001525">
    <property type="term" value="P:angiogenesis"/>
    <property type="evidence" value="ECO:0007669"/>
    <property type="project" value="TreeGrafter"/>
</dbReference>
<evidence type="ECO:0000256" key="1">
    <source>
        <dbReference type="ARBA" id="ARBA00022741"/>
    </source>
</evidence>
<dbReference type="GO" id="GO:0045446">
    <property type="term" value="P:endothelial cell differentiation"/>
    <property type="evidence" value="ECO:0007669"/>
    <property type="project" value="TreeGrafter"/>
</dbReference>
<evidence type="ECO:0000313" key="5">
    <source>
        <dbReference type="EMBL" id="KAG2459171.1"/>
    </source>
</evidence>
<name>A0A8X7X0W0_POLSE</name>
<dbReference type="PRINTS" id="PR00109">
    <property type="entry name" value="TYRKINASE"/>
</dbReference>
<organism evidence="5 6">
    <name type="scientific">Polypterus senegalus</name>
    <name type="common">Senegal bichir</name>
    <dbReference type="NCBI Taxonomy" id="55291"/>
    <lineage>
        <taxon>Eukaryota</taxon>
        <taxon>Metazoa</taxon>
        <taxon>Chordata</taxon>
        <taxon>Craniata</taxon>
        <taxon>Vertebrata</taxon>
        <taxon>Euteleostomi</taxon>
        <taxon>Actinopterygii</taxon>
        <taxon>Polypteriformes</taxon>
        <taxon>Polypteridae</taxon>
        <taxon>Polypterus</taxon>
    </lineage>
</organism>
<dbReference type="EMBL" id="JAATIS010005477">
    <property type="protein sequence ID" value="KAG2459171.1"/>
    <property type="molecule type" value="Genomic_DNA"/>
</dbReference>
<dbReference type="InterPro" id="IPR000719">
    <property type="entry name" value="Prot_kinase_dom"/>
</dbReference>
<keyword evidence="6" id="KW-1185">Reference proteome</keyword>
<comment type="caution">
    <text evidence="5">The sequence shown here is derived from an EMBL/GenBank/DDBJ whole genome shotgun (WGS) entry which is preliminary data.</text>
</comment>
<reference evidence="5 6" key="1">
    <citation type="journal article" date="2021" name="Cell">
        <title>Tracing the genetic footprints of vertebrate landing in non-teleost ray-finned fishes.</title>
        <authorList>
            <person name="Bi X."/>
            <person name="Wang K."/>
            <person name="Yang L."/>
            <person name="Pan H."/>
            <person name="Jiang H."/>
            <person name="Wei Q."/>
            <person name="Fang M."/>
            <person name="Yu H."/>
            <person name="Zhu C."/>
            <person name="Cai Y."/>
            <person name="He Y."/>
            <person name="Gan X."/>
            <person name="Zeng H."/>
            <person name="Yu D."/>
            <person name="Zhu Y."/>
            <person name="Jiang H."/>
            <person name="Qiu Q."/>
            <person name="Yang H."/>
            <person name="Zhang Y.E."/>
            <person name="Wang W."/>
            <person name="Zhu M."/>
            <person name="He S."/>
            <person name="Zhang G."/>
        </authorList>
    </citation>
    <scope>NUCLEOTIDE SEQUENCE [LARGE SCALE GENOMIC DNA]</scope>
    <source>
        <strain evidence="5">Bchr_013</strain>
    </source>
</reference>
<sequence>MKRSRTKRISTGLDYVSHEDILPYNSTDQIPIQHELFERFLMYDHSKARDTLRAWQEKNHPWLELSDVHRETTESIRVTVIPFYMGMRWRYCIRLENLGNEVVQLRERHWRIFSLSGTLETVRGRGVVGRQALFTTSRLWLLELWQLAPLIEHMEVHQVFHDLLSTAFPGVCQVELSRSPCTPLWWPQALEGMNFRASNSWHCSTPGGLPSVILGEVLPCVSSFPWSFCYGGVPARYRHLYQELKQLQHANKLTQVSNDMSHENVPDASVHCMRYQVEMESITSGTLHRETEPHYNRSVWKPPAMTVENEIAIMKKLGHHHNILQLLDWNTSREPYVFLMEFVNQGTLKSFLQRYKEPLSSSKDSQHLLMVAAYHIALAMEYVRSKMVVHGDLALRNILVGRFPQECKITEFGLAKNFSRMKSRRSSHKRQNMDQVPLRWYPPEYFKHNYYSFKGDIWAFGIFLWELHTYGCLPYDHLHTSEDVVFHVCSGYRLKNPENCKAEVFQIMQECWITSPTLRPTFSSIVKTLEDILEMEADYVKVDNMPMEDDMEDLDS</sequence>
<dbReference type="GO" id="GO:0043408">
    <property type="term" value="P:regulation of MAPK cascade"/>
    <property type="evidence" value="ECO:0007669"/>
    <property type="project" value="TreeGrafter"/>
</dbReference>
<feature type="non-terminal residue" evidence="5">
    <location>
        <position position="1"/>
    </location>
</feature>
<evidence type="ECO:0000259" key="3">
    <source>
        <dbReference type="PROSITE" id="PS50011"/>
    </source>
</evidence>
<feature type="domain" description="Protein kinase" evidence="3">
    <location>
        <begin position="251"/>
        <end position="533"/>
    </location>
</feature>
<dbReference type="PROSITE" id="PS51087">
    <property type="entry name" value="APAG"/>
    <property type="match status" value="1"/>
</dbReference>
<proteinExistence type="predicted"/>
<dbReference type="GO" id="GO:0005886">
    <property type="term" value="C:plasma membrane"/>
    <property type="evidence" value="ECO:0007669"/>
    <property type="project" value="TreeGrafter"/>
</dbReference>
<dbReference type="InterPro" id="IPR007474">
    <property type="entry name" value="ApaG_domain"/>
</dbReference>
<protein>
    <submittedName>
        <fullName evidence="5">PDIP2 protein</fullName>
    </submittedName>
</protein>